<evidence type="ECO:0000256" key="6">
    <source>
        <dbReference type="ARBA" id="ARBA00023288"/>
    </source>
</evidence>
<dbReference type="PRINTS" id="PR00450">
    <property type="entry name" value="RECOVERIN"/>
</dbReference>
<dbReference type="PANTHER" id="PTHR23055">
    <property type="entry name" value="CALCIUM BINDING PROTEINS"/>
    <property type="match status" value="1"/>
</dbReference>
<dbReference type="PROSITE" id="PS00018">
    <property type="entry name" value="EF_HAND_1"/>
    <property type="match status" value="3"/>
</dbReference>
<sequence length="186" mass="21644">MGGKISKEQMQELRKTTRNRLTKKEIEKYHKFWYELYPNGEMTKDGFSKFAKLALPNWNGESDVEYLFRAMDQNKDGTVTFKEFLFFQSITSPSSEPMNPMELIDLAFDMYDEDGDGFVTVDEMRECLHNMFKAKGMQVSTSVVQSQIDNRINNLLNIADKNRDGKLTKEEIFLACEKDPQIVAMF</sequence>
<feature type="domain" description="EF-hand" evidence="7">
    <location>
        <begin position="59"/>
        <end position="94"/>
    </location>
</feature>
<keyword evidence="9" id="KW-1185">Reference proteome</keyword>
<dbReference type="Pfam" id="PF13833">
    <property type="entry name" value="EF-hand_8"/>
    <property type="match status" value="1"/>
</dbReference>
<feature type="domain" description="EF-hand" evidence="7">
    <location>
        <begin position="99"/>
        <end position="134"/>
    </location>
</feature>
<dbReference type="CDD" id="cd00051">
    <property type="entry name" value="EFh"/>
    <property type="match status" value="1"/>
</dbReference>
<keyword evidence="5" id="KW-0106">Calcium</keyword>
<protein>
    <recommendedName>
        <fullName evidence="7">EF-hand domain-containing protein</fullName>
    </recommendedName>
</protein>
<dbReference type="EMBL" id="VFQX01000006">
    <property type="protein sequence ID" value="KAF0983193.1"/>
    <property type="molecule type" value="Genomic_DNA"/>
</dbReference>
<dbReference type="InterPro" id="IPR018247">
    <property type="entry name" value="EF_Hand_1_Ca_BS"/>
</dbReference>
<keyword evidence="4" id="KW-0677">Repeat</keyword>
<keyword evidence="3" id="KW-0479">Metal-binding</keyword>
<evidence type="ECO:0000259" key="7">
    <source>
        <dbReference type="PROSITE" id="PS50222"/>
    </source>
</evidence>
<dbReference type="VEuPathDB" id="AmoebaDB:NF0015100"/>
<comment type="caution">
    <text evidence="8">The sequence shown here is derived from an EMBL/GenBank/DDBJ whole genome shotgun (WGS) entry which is preliminary data.</text>
</comment>
<evidence type="ECO:0000313" key="8">
    <source>
        <dbReference type="EMBL" id="KAF0983193.1"/>
    </source>
</evidence>
<dbReference type="AlphaFoldDB" id="A0A6A5BYI2"/>
<dbReference type="InterPro" id="IPR028846">
    <property type="entry name" value="Recoverin"/>
</dbReference>
<evidence type="ECO:0000256" key="1">
    <source>
        <dbReference type="ARBA" id="ARBA00006049"/>
    </source>
</evidence>
<dbReference type="PANTHER" id="PTHR23055:SF178">
    <property type="entry name" value="NEUROCALCIN HOMOLOG"/>
    <property type="match status" value="1"/>
</dbReference>
<accession>A0A6A5BYI2</accession>
<dbReference type="PROSITE" id="PS50222">
    <property type="entry name" value="EF_HAND_2"/>
    <property type="match status" value="3"/>
</dbReference>
<dbReference type="Proteomes" id="UP000444721">
    <property type="component" value="Unassembled WGS sequence"/>
</dbReference>
<dbReference type="InterPro" id="IPR002048">
    <property type="entry name" value="EF_hand_dom"/>
</dbReference>
<proteinExistence type="inferred from homology"/>
<evidence type="ECO:0000313" key="9">
    <source>
        <dbReference type="Proteomes" id="UP000444721"/>
    </source>
</evidence>
<dbReference type="GO" id="GO:0005509">
    <property type="term" value="F:calcium ion binding"/>
    <property type="evidence" value="ECO:0007669"/>
    <property type="project" value="InterPro"/>
</dbReference>
<comment type="similarity">
    <text evidence="1">Belongs to the recoverin family.</text>
</comment>
<dbReference type="Pfam" id="PF13499">
    <property type="entry name" value="EF-hand_7"/>
    <property type="match status" value="1"/>
</dbReference>
<organism evidence="8 9">
    <name type="scientific">Naegleria fowleri</name>
    <name type="common">Brain eating amoeba</name>
    <dbReference type="NCBI Taxonomy" id="5763"/>
    <lineage>
        <taxon>Eukaryota</taxon>
        <taxon>Discoba</taxon>
        <taxon>Heterolobosea</taxon>
        <taxon>Tetramitia</taxon>
        <taxon>Eutetramitia</taxon>
        <taxon>Vahlkampfiidae</taxon>
        <taxon>Naegleria</taxon>
    </lineage>
</organism>
<reference evidence="8 9" key="1">
    <citation type="journal article" date="2019" name="Sci. Rep.">
        <title>Nanopore sequencing improves the draft genome of the human pathogenic amoeba Naegleria fowleri.</title>
        <authorList>
            <person name="Liechti N."/>
            <person name="Schurch N."/>
            <person name="Bruggmann R."/>
            <person name="Wittwer M."/>
        </authorList>
    </citation>
    <scope>NUCLEOTIDE SEQUENCE [LARGE SCALE GENOMIC DNA]</scope>
    <source>
        <strain evidence="8 9">ATCC 30894</strain>
    </source>
</reference>
<dbReference type="GeneID" id="68117473"/>
<keyword evidence="6" id="KW-0449">Lipoprotein</keyword>
<dbReference type="OMA" id="WAFFDKK"/>
<evidence type="ECO:0000256" key="2">
    <source>
        <dbReference type="ARBA" id="ARBA00022707"/>
    </source>
</evidence>
<feature type="domain" description="EF-hand" evidence="7">
    <location>
        <begin position="147"/>
        <end position="182"/>
    </location>
</feature>
<dbReference type="SUPFAM" id="SSF47473">
    <property type="entry name" value="EF-hand"/>
    <property type="match status" value="1"/>
</dbReference>
<evidence type="ECO:0000256" key="3">
    <source>
        <dbReference type="ARBA" id="ARBA00022723"/>
    </source>
</evidence>
<dbReference type="VEuPathDB" id="AmoebaDB:FDP41_010258"/>
<dbReference type="SMART" id="SM00054">
    <property type="entry name" value="EFh"/>
    <property type="match status" value="3"/>
</dbReference>
<evidence type="ECO:0000256" key="5">
    <source>
        <dbReference type="ARBA" id="ARBA00022837"/>
    </source>
</evidence>
<dbReference type="RefSeq" id="XP_044567906.1">
    <property type="nucleotide sequence ID" value="XM_044700536.1"/>
</dbReference>
<keyword evidence="2" id="KW-0519">Myristate</keyword>
<gene>
    <name evidence="8" type="ORF">FDP41_010258</name>
</gene>
<dbReference type="InterPro" id="IPR011992">
    <property type="entry name" value="EF-hand-dom_pair"/>
</dbReference>
<dbReference type="VEuPathDB" id="AmoebaDB:NfTy_010760"/>
<dbReference type="OrthoDB" id="191686at2759"/>
<dbReference type="Gene3D" id="1.10.238.10">
    <property type="entry name" value="EF-hand"/>
    <property type="match status" value="1"/>
</dbReference>
<name>A0A6A5BYI2_NAEFO</name>
<evidence type="ECO:0000256" key="4">
    <source>
        <dbReference type="ARBA" id="ARBA00022737"/>
    </source>
</evidence>